<gene>
    <name evidence="1" type="ORF">PENTCL1PPCAC_27773</name>
</gene>
<feature type="non-terminal residue" evidence="1">
    <location>
        <position position="116"/>
    </location>
</feature>
<keyword evidence="2" id="KW-1185">Reference proteome</keyword>
<evidence type="ECO:0000313" key="2">
    <source>
        <dbReference type="Proteomes" id="UP001432027"/>
    </source>
</evidence>
<dbReference type="Proteomes" id="UP001432027">
    <property type="component" value="Unassembled WGS sequence"/>
</dbReference>
<organism evidence="1 2">
    <name type="scientific">Pristionchus entomophagus</name>
    <dbReference type="NCBI Taxonomy" id="358040"/>
    <lineage>
        <taxon>Eukaryota</taxon>
        <taxon>Metazoa</taxon>
        <taxon>Ecdysozoa</taxon>
        <taxon>Nematoda</taxon>
        <taxon>Chromadorea</taxon>
        <taxon>Rhabditida</taxon>
        <taxon>Rhabditina</taxon>
        <taxon>Diplogasteromorpha</taxon>
        <taxon>Diplogasteroidea</taxon>
        <taxon>Neodiplogasteridae</taxon>
        <taxon>Pristionchus</taxon>
    </lineage>
</organism>
<evidence type="ECO:0000313" key="1">
    <source>
        <dbReference type="EMBL" id="GMT05599.1"/>
    </source>
</evidence>
<dbReference type="AlphaFoldDB" id="A0AAV5UF97"/>
<reference evidence="1" key="1">
    <citation type="submission" date="2023-10" db="EMBL/GenBank/DDBJ databases">
        <title>Genome assembly of Pristionchus species.</title>
        <authorList>
            <person name="Yoshida K."/>
            <person name="Sommer R.J."/>
        </authorList>
    </citation>
    <scope>NUCLEOTIDE SEQUENCE</scope>
    <source>
        <strain evidence="1">RS0144</strain>
    </source>
</reference>
<sequence length="116" mass="12697">LMLSECTKVHHPHTDSQSVIFSEVEGSEDAVRVQLIPPDQLQPSAFKVYCPRPVYPSHTIAYSTPLQSNITYSNPAATPLTTTTSSLFTRIEKNGAPSPLTSFNELLTRIGLAVIQ</sequence>
<accession>A0AAV5UF97</accession>
<proteinExistence type="predicted"/>
<protein>
    <submittedName>
        <fullName evidence="1">Uncharacterized protein</fullName>
    </submittedName>
</protein>
<dbReference type="EMBL" id="BTSX01000006">
    <property type="protein sequence ID" value="GMT05599.1"/>
    <property type="molecule type" value="Genomic_DNA"/>
</dbReference>
<feature type="non-terminal residue" evidence="1">
    <location>
        <position position="1"/>
    </location>
</feature>
<name>A0AAV5UF97_9BILA</name>
<comment type="caution">
    <text evidence="1">The sequence shown here is derived from an EMBL/GenBank/DDBJ whole genome shotgun (WGS) entry which is preliminary data.</text>
</comment>